<evidence type="ECO:0000313" key="3">
    <source>
        <dbReference type="Proteomes" id="UP000030745"/>
    </source>
</evidence>
<accession>A0A067C5K6</accession>
<dbReference type="GO" id="GO:0016020">
    <property type="term" value="C:membrane"/>
    <property type="evidence" value="ECO:0007669"/>
    <property type="project" value="InterPro"/>
</dbReference>
<proteinExistence type="predicted"/>
<keyword evidence="3" id="KW-1185">Reference proteome</keyword>
<feature type="domain" description="Cadherin" evidence="1">
    <location>
        <begin position="4561"/>
        <end position="4697"/>
    </location>
</feature>
<dbReference type="KEGG" id="spar:SPRG_09820"/>
<dbReference type="VEuPathDB" id="FungiDB:SPRG_09820"/>
<dbReference type="GeneID" id="24131969"/>
<evidence type="ECO:0000259" key="1">
    <source>
        <dbReference type="PROSITE" id="PS50268"/>
    </source>
</evidence>
<dbReference type="PROSITE" id="PS50268">
    <property type="entry name" value="CADHERIN_2"/>
    <property type="match status" value="1"/>
</dbReference>
<gene>
    <name evidence="2" type="ORF">SPRG_09820</name>
</gene>
<reference evidence="2 3" key="1">
    <citation type="journal article" date="2013" name="PLoS Genet.">
        <title>Distinctive expansion of potential virulence genes in the genome of the oomycete fish pathogen Saprolegnia parasitica.</title>
        <authorList>
            <person name="Jiang R.H."/>
            <person name="de Bruijn I."/>
            <person name="Haas B.J."/>
            <person name="Belmonte R."/>
            <person name="Lobach L."/>
            <person name="Christie J."/>
            <person name="van den Ackerveken G."/>
            <person name="Bottin A."/>
            <person name="Bulone V."/>
            <person name="Diaz-Moreno S.M."/>
            <person name="Dumas B."/>
            <person name="Fan L."/>
            <person name="Gaulin E."/>
            <person name="Govers F."/>
            <person name="Grenville-Briggs L.J."/>
            <person name="Horner N.R."/>
            <person name="Levin J.Z."/>
            <person name="Mammella M."/>
            <person name="Meijer H.J."/>
            <person name="Morris P."/>
            <person name="Nusbaum C."/>
            <person name="Oome S."/>
            <person name="Phillips A.J."/>
            <person name="van Rooyen D."/>
            <person name="Rzeszutek E."/>
            <person name="Saraiva M."/>
            <person name="Secombes C.J."/>
            <person name="Seidl M.F."/>
            <person name="Snel B."/>
            <person name="Stassen J.H."/>
            <person name="Sykes S."/>
            <person name="Tripathy S."/>
            <person name="van den Berg H."/>
            <person name="Vega-Arreguin J.C."/>
            <person name="Wawra S."/>
            <person name="Young S.K."/>
            <person name="Zeng Q."/>
            <person name="Dieguez-Uribeondo J."/>
            <person name="Russ C."/>
            <person name="Tyler B.M."/>
            <person name="van West P."/>
        </authorList>
    </citation>
    <scope>NUCLEOTIDE SEQUENCE [LARGE SCALE GENOMIC DNA]</scope>
    <source>
        <strain evidence="2 3">CBS 223.65</strain>
    </source>
</reference>
<organism evidence="2 3">
    <name type="scientific">Saprolegnia parasitica (strain CBS 223.65)</name>
    <dbReference type="NCBI Taxonomy" id="695850"/>
    <lineage>
        <taxon>Eukaryota</taxon>
        <taxon>Sar</taxon>
        <taxon>Stramenopiles</taxon>
        <taxon>Oomycota</taxon>
        <taxon>Saprolegniomycetes</taxon>
        <taxon>Saprolegniales</taxon>
        <taxon>Saprolegniaceae</taxon>
        <taxon>Saprolegnia</taxon>
    </lineage>
</organism>
<dbReference type="OMA" id="GACKHAG"/>
<protein>
    <recommendedName>
        <fullName evidence="1">Cadherin domain-containing protein</fullName>
    </recommendedName>
</protein>
<name>A0A067C5K6_SAPPC</name>
<dbReference type="GO" id="GO:0005509">
    <property type="term" value="F:calcium ion binding"/>
    <property type="evidence" value="ECO:0007669"/>
    <property type="project" value="InterPro"/>
</dbReference>
<dbReference type="InterPro" id="IPR002126">
    <property type="entry name" value="Cadherin-like_dom"/>
</dbReference>
<dbReference type="Proteomes" id="UP000030745">
    <property type="component" value="Unassembled WGS sequence"/>
</dbReference>
<sequence length="5656" mass="591972">MSRHADIPVGISDMRLTQLVASLIDDSTATAMTLARDAYDVTWRLSSARPKHVSATTESVESVVVSTTPHLPSVQSVPGQEHHLVVRIGKTPVLDNVIEQVSLHCNAIGGSFTIGFRGATSAPIPTSSTLAQLADTLSAMPTLPSVFVPSSSSTTASICSNTVVSMWLSTPAIVQVSVGATVQPAIQTLQLTVPLPPTGNVTVFAQWTYAGATTTAPLVLTPTATAPFASVLQQQLAVAFATIGDVIVTPSAQNVLGLFTWEITHISLHGPVIPLVVLNTSVVGSSATATLLRPGNRRNAVATVVSRNDQVPFMGTFRLQMTTATASWTSTQLAWQVSAADLQIALHCIPALGAVRVTSTVVSMTETHWQITFLTSAAAWTVAVLWNDGRSVQSCGDCVTPTYPYTLTPDPQLHVTTTTPDAAFDGAFSVRYNGHATDLLPLRASATILESALNALLSGTQQVVVTSLPMTNYVHQWLVTFLSLNPTPTLTVDTTNVSGSGVYASIDAVQTSIPGAIGNVPSLTVGRLPSLVFADPIQAVLCFTTVRNGSHAVGVPYQALQLCSTCLLQSAQQTLHLTSLVPMGGAYHVSLLGASVVIPIAAPQSQVLLLLNTLTRVVSVVVTTTLGLGYQCVITFDPIAGIVPKLSVAVAAVTGANVQASVVVNDAGNAVGGTFAVRAGGRTTRPVAFNAEAATMQRTLGALLGSKTTVVRSAIPTIPNGYCWAITFYPDVSIDVDVVRGCSPTPLAACGLVGAGADIQRVELQSFEPPDSISFVAGDQTTIRVPVGASAPDVQRALQGLPSFSSSAVVKASGVTMDEWYITNYSTPAHLQVVGHGLTATSASIVTFYRSPLRLVGSSLSLAASAAHLQYQPHLGLYNHRVDTIVVTTETAAASLDVIVPPASAGHLVATDLPQLLVVPFTGSMGVPSVDLRYVAVDTLSSMVTDVAVADTVSVSVQVTSGVQLVLPFNRNAHTWTFNGTLVGAVDALHRLQLQRSSPATDPAVVLYRDKAVLRVSAVLATNPPVALTVTAPQGTVSGTIVLGFDVNGVVDAAWCSPPSRCQCTTDAIGYPFVASVVESAIDAMTARCSQVPTQSIQTLEMTFPVPFATVSPEAGAFSLQYDGYTTHVLSGQSTPSAVQAALLALPSMASMVGKLAVTTRAMDAYTQQYIFTFDPSLATVTPLTVATSIWFPSNNTLTFSWVPQPSLRLHFAAAVTCTGDSCTLQFLADLPVLSVASSTLTTTVGRPPIVTITGGAPPSWMIQKVLAATLGDNVVVTTSTDAGVVGWQITYSAAHHTVHPTLDFVDLPVPHLAVTMTIIDPGVIVACSNLTLVAATTSNAVERSMLLRLDPAPADATSTELDALSLLPSVVCYTTVVSGGSQVTTLPGTPVALSSHVRLISNTADAVVNLVVTTLHGLVWVDLPHRDLVEYVVGAPSGDRALELRATASSLVLALSSLLYQAATSYAGNDSVTVVVDGNTTVPTVLSIIVAPMDAPPSIYLERASLRLQEDTTEMLPSVRITPSPNSRLAAVYNITLSVTHGTLSHLALDAGATVTFLASAENVSAMVTSTTYRPSPNYAGLDAVTIDVRPISSFASTDAPGIEASAVVALLVEAVPDPIVLSLAKSANSTIVAHGVEAVPLPAVVITAVDVTPLTTDVFVRLQVTTHVGTVTFGSTPSAYNPASVYCSAQVAKRILATLSYRGPATGSGNDTVTIRVSSTSDADTSVLALPVTYVNALPPLTLQKTAVVLHEGGTVSLDHILSGGTTDTVVAVRTNVGWLRLGTTESSAWVKHLLVPISRVDELLYKPSDHYHGDDTVSFTDPTGVVVTLPLAVLATNDPPTLNGTLSVSPTGSLCGLQIDDVDGNEYASNSYVLTVQSPTGSFLSTGAPGIRLRTVPDGMTLQGTLAAINSALRDCVVRFTSLTSANVTVCVQEYETLLADPSLPKCVQSTVEMPQRAPTPPKLTASATPVTVLEDSEVSITPFFTISNVDDAFGTVTVVFSATAGTFDLSTMAPSTCATVTGDSVTGHPSCVASVLATQPVVYRPAANVHGPDVITVDLGSTSAMLLVWIQSVNDPPVWRVNTTASTWRVDATVVTSRALPFYGTVHLDDSNDSNSDVLSLTLAVNHGMLTYTLVPGTSLQASVSPPRVVVQGTVAQLNLFVSSLAYTPSHSATDVLSLSAVDGSAVVALEITILVACQPEIAVVTTDVVVSVGASKVLDGLSVALACGSRLQLWTLELTVQSGTLYVPSQPSATQYIKLTQSLRDLDAVLQLLQYTAPAQPTTDTVSFQLSSNDTTLPTATVLVEVRQQYTPPTILCDTLSRNILADAAVTQALGDTVMLHGGSASTYAVTVLGQSPMYLQLDPASASISASTFAPTTEVLFTGPLPHVQAALSLLTMHTNYTGVLPTKVNLTVIIASVESMAPATNATCNVMVEIMPTNQAPRIHAQPGRQARNQTCTAGSDACLLPGVAVTPTPTDATPVQVSATTVVAFAPAIQVVQTTVDVHQDQVFDVVVAAPAAGTITMRVTWQSAGGLVGQSTFTVDATAVATTMEEIGGRPAGQGLGGSMQSQVQAALSTPAPAHIDVTYGPTSRQHWKVAFVVVATELWTFDMSLVSTTGSIVVSVQPSALLSHISGSFQLLFQGIPTTAVAASASALDVQLALEAHPLLHRVAVTRTRRPDKSGGFAWTVTFLDAAYNLPVLSANASRLLPQPASLLGAGNRTFGSAATVHITSLEEGYGVPDVYDVILSAQHVNPVLQIAVVSSASLVTGAFSLQVAFPNGTLRTSTPVQYNAVAMVTDEGIDASLGGRQGQSLEAALVTMLPGVGCHIQRTGPVANGGYTWTITLYKSPASLPPLSVVSASGGLHVADVVVSTVTAANAIGGTFVLSYRNETSAPIPFDASSSAVASALLQLPTIFCNGRGRVLVRDSDVGLNLGRTFSVVFLARCHESLFETDQTPIVVDGTGLTGLGSSAVVRATVAESYGTLRLASVASAQSSSDTVLQRHAGLDLMLQGRPRYLNPMLRQLVYTPDATWFGTLEVYWSTSDVASSLSWTSLAPQTITVRPPTRRHTFFTLHGCHALEDMPLRLQALTLTTRRTPYSLVSLALTTNVGTLRFGGSGPSSQLHVTTAVARIPFVVTDVVYEAPMHFNGVEELTVALDDAPPQVFRFPVWSVPDAPYIHINGSDRGAVATGVLPPVALKMAQDTVLSMPSAWVEDYDDSAQLWLFHIATSIGSVKCLNLMQTVVVTSTPTMLQFQAPIANGNRALQGMTYTPPKGYTGVATVTIVVRGTKSFLEHVRRFAITVTPVVTLPSLSVSPSIYRAVEDRSLSLPGIQLVAESWTPAQYATASASALFRSEVLRPDTVSGAWGQHDDWRYRHVSSTSSNPQWFSTLDNVLYYAADDPVAGRELFASDGTRSWLVADVYPGYKSATPTSLATFNGRVYFSASGLDIAWQLPVTTYGCSAARSSPSFPNVLFVVTITSVWSPSRVYDCPIGYTWMTTADGIQVFNTSAGATEYVYWNECGWDGYTFLGATRQYFRFADSSATGGMKHAGRRVDYPVEYSMATENFAGIVCVASPTTTPLPPQLWHTDGTTTQKVRTALSHPTALAPMGSRFLFFQASTLASGSELCRFDGTTIYEQDLAPGIDSSSPEGFTSFAGQVYFAATTATTGRELWVTSIAGASPWATNVAADIHSGALSSNPTWLTACGLQLFFAADDGVHGRELWTFDGVQAALVTDLLPGSASSDPKHVTCYKGKAYFQALGSMTTGVELYVSDGTSGGTMLLLDIAPGVASSSPSYLSVQTQMRGGVAISTLVFCSTAVASTCHWYGSDGSAVGTKPLWSSTTALTINPTTFQVGNLGSTMVFPLVSTTTSMAPAPPMALQVVELSLNTSIGSVRLQASENVQVLQGGSFGASTHWVLRGAVPDLNAALETMVYRAPLNWNSNAPLAAAVPWRDAPPLATLHFTWSDIANALTDTATAIIFVQPAPDPPVLLVAHATPVPGTHTTDNLSPLLSTVPTLVVPEDVVSIVPGLSIRAVDCICIGGNYCNDCNVRVVISVAHGMVSLPSTRGVAWEPTTSPMTWHLTGNVPAVNRALGQLSYQGRDNYYGTDAVVLIVSVLQPLAISGLESTATVPVVLTPVNDVPYIVLGADYYDTTEDEALLLPGFYAVDADNDNVSVALTLDVGAVAVAHNATVVVGIGTGDTTLVLNGTLSMINAALATLTYRPLRNWNSAVGDSYDTLHMRITDVGGLVSSWQVTIYVAPAPDTVRISMPTVAFGTATPAVAPVSPLHTMEGAVLRIANLSLSCVDAVPTSVVTATLRVAHGGLSVGVAIGVQRTSLTPTVLQLVGTYARINAALATLVYAPATHYNGADQLTVTATAYDEAMPGMFSLTGQRNIGISVLPINNAPVWSLSERTFVLDKSVLQQSVSIDDLSFADPDALDEVLELTLEATFGHLTLNPHATVVLVVGAAAQSSYIIARGTQTQLNLALSSLRFELDLAAYTGAEVATVQPRVVATIDDLGNLGVGGPNVVQTRLYVRITSIQNMPPIITLPAMRILIQEDTPYALQGLVITDADVVDTFGSEVQVTLACDHGHFDLESATAGLDILKHEPGLLHVQGPLELVNYALQRATYVGTRDYFGQDSIVVTANDLGNTGTGGPQQASATMAVAIASVCDPPTWTSTPPTLFSTPEDTPLLLSGALRILDVDASVMDVDRVLTLSISVAVGGVLLATHAGLHVTASAANDGVGRLYYSTATVAGTVDDLNAALRGLMYMPAADWTTERGGGITYDRVTLAIGSSACASSAPPSSIVLLVNVAPINDAPRLALPSWVAPGSMDAAVVVDEDTAVALGPIGVTDVDSTTLVVTMQCSSGSVALPSAPRTMWFYAGEATGSASLSFQGTLDDVTIALADVTFTPAPYYVGRSLIVLNVSDGTTHGTSATFTVTTQAVATPVQILVPDEPPVAALNATTRLGNVFLPTTITALHLPPPPFTLFQTSMVQPDTKANATDVSTTWRSAEASAEATSPTHFATFQGRLVFQATTPAAGTELMQTSGGVTTVLADLYPGPLSGHPTEMIVLSSDGNLYFAADGIDTSWRMPPSHADTCGGLRRSSVSPTVAFVVADATTWDPTAVYDCPTGYAWATTAQGQVLFVGTQGANGSLAEPLTYFDQCGWNGYTYGGRSRHCFRFADSGTTGACKHAGQRDSFRIELDVSTNNFAGIVCVATMSTPTRGRELWRTDGVVTARVTDIAIGPDSANPKYLAEYNGQLYFQASTQDLGAELYTFDGTSATIVADIVRGSRSSHPRDLTVHGGALFFSADSDVFGVELWTFDGTHALLVHDICTGVCASSPTSLVALPNWLLFQADDGVHGAELWKTNGATTLLLLDIYPGHIGSGPSMLTRFGAHVYFAANDGVHGTELWVTDGDSASMLVDIVAGATSSSPQYFTVASAGVRNTMSAPPTLYFVATTVNGQRTLYATDGSVGGTQWVTAPVAVDDVALHAMPRPALGIAQSTLFYPGRHPQLAWASMWNGVQPFAPLSRPQSVYLVDVDQSTALATLTISATLGRVVIATTSTRVTFVVGANGVPSSTLTLHGAILDLNIALRDVLYVAPATAAGDDTVALSIARQGDWLAPSTASFPVRLLSQ</sequence>
<dbReference type="OrthoDB" id="191057at2759"/>
<dbReference type="GO" id="GO:0007156">
    <property type="term" value="P:homophilic cell adhesion via plasma membrane adhesion molecules"/>
    <property type="evidence" value="ECO:0007669"/>
    <property type="project" value="InterPro"/>
</dbReference>
<dbReference type="EMBL" id="KK583242">
    <property type="protein sequence ID" value="KDO24430.1"/>
    <property type="molecule type" value="Genomic_DNA"/>
</dbReference>
<evidence type="ECO:0000313" key="2">
    <source>
        <dbReference type="EMBL" id="KDO24430.1"/>
    </source>
</evidence>
<dbReference type="RefSeq" id="XP_012204860.1">
    <property type="nucleotide sequence ID" value="XM_012349470.1"/>
</dbReference>